<feature type="domain" description="PiggyBac transposable element-derived protein" evidence="1">
    <location>
        <begin position="115"/>
        <end position="197"/>
    </location>
</feature>
<name>A0AAW1I8Q8_POPJA</name>
<dbReference type="Pfam" id="PF13843">
    <property type="entry name" value="DDE_Tnp_1_7"/>
    <property type="match status" value="1"/>
</dbReference>
<organism evidence="2 3">
    <name type="scientific">Popillia japonica</name>
    <name type="common">Japanese beetle</name>
    <dbReference type="NCBI Taxonomy" id="7064"/>
    <lineage>
        <taxon>Eukaryota</taxon>
        <taxon>Metazoa</taxon>
        <taxon>Ecdysozoa</taxon>
        <taxon>Arthropoda</taxon>
        <taxon>Hexapoda</taxon>
        <taxon>Insecta</taxon>
        <taxon>Pterygota</taxon>
        <taxon>Neoptera</taxon>
        <taxon>Endopterygota</taxon>
        <taxon>Coleoptera</taxon>
        <taxon>Polyphaga</taxon>
        <taxon>Scarabaeiformia</taxon>
        <taxon>Scarabaeidae</taxon>
        <taxon>Rutelinae</taxon>
        <taxon>Popillia</taxon>
    </lineage>
</organism>
<comment type="caution">
    <text evidence="2">The sequence shown here is derived from an EMBL/GenBank/DDBJ whole genome shotgun (WGS) entry which is preliminary data.</text>
</comment>
<gene>
    <name evidence="2" type="ORF">QE152_g37947</name>
</gene>
<evidence type="ECO:0000313" key="2">
    <source>
        <dbReference type="EMBL" id="KAK9685558.1"/>
    </source>
</evidence>
<proteinExistence type="predicted"/>
<reference evidence="2 3" key="1">
    <citation type="journal article" date="2024" name="BMC Genomics">
        <title>De novo assembly and annotation of Popillia japonica's genome with initial clues to its potential as an invasive pest.</title>
        <authorList>
            <person name="Cucini C."/>
            <person name="Boschi S."/>
            <person name="Funari R."/>
            <person name="Cardaioli E."/>
            <person name="Iannotti N."/>
            <person name="Marturano G."/>
            <person name="Paoli F."/>
            <person name="Bruttini M."/>
            <person name="Carapelli A."/>
            <person name="Frati F."/>
            <person name="Nardi F."/>
        </authorList>
    </citation>
    <scope>NUCLEOTIDE SEQUENCE [LARGE SCALE GENOMIC DNA]</scope>
    <source>
        <strain evidence="2">DMR45628</strain>
    </source>
</reference>
<keyword evidence="3" id="KW-1185">Reference proteome</keyword>
<dbReference type="InterPro" id="IPR029526">
    <property type="entry name" value="PGBD"/>
</dbReference>
<evidence type="ECO:0000313" key="3">
    <source>
        <dbReference type="Proteomes" id="UP001458880"/>
    </source>
</evidence>
<dbReference type="AlphaFoldDB" id="A0AAW1I8Q8"/>
<dbReference type="EMBL" id="JASPKY010000770">
    <property type="protein sequence ID" value="KAK9685558.1"/>
    <property type="molecule type" value="Genomic_DNA"/>
</dbReference>
<protein>
    <submittedName>
        <fullName evidence="2">Transposase IS4</fullName>
    </submittedName>
</protein>
<sequence length="222" mass="26179">MEIKSLKKRYELGRRSYCVRSGESDIESDADYVSSDHDSDSEIEADQDFEDNITENKELKFVEPIPSPSTNYFYGKDRYKWSKLPPYSKNTRTLRHTIVIKCPELKNRTVYREEPQNVWHTLFDDEIIGIILQWTNKRLARLRLKYKNKTTSDLRDLDVLELRSFIGLLLFTSIFKSNHEDIRSIFATDGSGRDIFRHKSYVTNARKGKVELDTGKKLQRKQ</sequence>
<dbReference type="Proteomes" id="UP001458880">
    <property type="component" value="Unassembled WGS sequence"/>
</dbReference>
<accession>A0AAW1I8Q8</accession>
<evidence type="ECO:0000259" key="1">
    <source>
        <dbReference type="Pfam" id="PF13843"/>
    </source>
</evidence>